<dbReference type="GO" id="GO:0006281">
    <property type="term" value="P:DNA repair"/>
    <property type="evidence" value="ECO:0007669"/>
    <property type="project" value="InterPro"/>
</dbReference>
<comment type="caution">
    <text evidence="3">The sequence shown here is derived from an EMBL/GenBank/DDBJ whole genome shotgun (WGS) entry which is preliminary data.</text>
</comment>
<evidence type="ECO:0000259" key="2">
    <source>
        <dbReference type="Pfam" id="PF00817"/>
    </source>
</evidence>
<dbReference type="PANTHER" id="PTHR35369:SF2">
    <property type="entry name" value="BLR3025 PROTEIN"/>
    <property type="match status" value="1"/>
</dbReference>
<dbReference type="Pfam" id="PF00817">
    <property type="entry name" value="IMS"/>
    <property type="match status" value="1"/>
</dbReference>
<gene>
    <name evidence="3" type="ORF">CPY51_26095</name>
</gene>
<dbReference type="EMBL" id="PCDP01000059">
    <property type="protein sequence ID" value="PZM09743.1"/>
    <property type="molecule type" value="Genomic_DNA"/>
</dbReference>
<dbReference type="Proteomes" id="UP000248925">
    <property type="component" value="Unassembled WGS sequence"/>
</dbReference>
<dbReference type="InterPro" id="IPR050356">
    <property type="entry name" value="SulA_CellDiv_inhibitor"/>
</dbReference>
<accession>A0A2W4ECD9</accession>
<dbReference type="AlphaFoldDB" id="A0A2W4ECD9"/>
<keyword evidence="4" id="KW-1185">Reference proteome</keyword>
<feature type="domain" description="UmuC" evidence="2">
    <location>
        <begin position="53"/>
        <end position="177"/>
    </location>
</feature>
<protein>
    <submittedName>
        <fullName evidence="3">DNA repair protein</fullName>
    </submittedName>
</protein>
<dbReference type="SUPFAM" id="SSF56672">
    <property type="entry name" value="DNA/RNA polymerases"/>
    <property type="match status" value="1"/>
</dbReference>
<evidence type="ECO:0000313" key="3">
    <source>
        <dbReference type="EMBL" id="PZM09743.1"/>
    </source>
</evidence>
<dbReference type="InterPro" id="IPR043502">
    <property type="entry name" value="DNA/RNA_pol_sf"/>
</dbReference>
<dbReference type="CDD" id="cd03468">
    <property type="entry name" value="PolY_like"/>
    <property type="match status" value="1"/>
</dbReference>
<dbReference type="PANTHER" id="PTHR35369">
    <property type="entry name" value="BLR3025 PROTEIN-RELATED"/>
    <property type="match status" value="1"/>
</dbReference>
<keyword evidence="1" id="KW-0227">DNA damage</keyword>
<proteinExistence type="predicted"/>
<name>A0A2W4ECD9_9HYPH</name>
<dbReference type="OrthoDB" id="9788640at2"/>
<organism evidence="3 4">
    <name type="scientific">Rhizobium tubonense</name>
    <dbReference type="NCBI Taxonomy" id="484088"/>
    <lineage>
        <taxon>Bacteria</taxon>
        <taxon>Pseudomonadati</taxon>
        <taxon>Pseudomonadota</taxon>
        <taxon>Alphaproteobacteria</taxon>
        <taxon>Hyphomicrobiales</taxon>
        <taxon>Rhizobiaceae</taxon>
        <taxon>Rhizobium/Agrobacterium group</taxon>
        <taxon>Rhizobium</taxon>
    </lineage>
</organism>
<evidence type="ECO:0000256" key="1">
    <source>
        <dbReference type="ARBA" id="ARBA00022763"/>
    </source>
</evidence>
<sequence length="538" mass="59379">MTAGFHLSSTNSALPLSNGNQRILALTFPRLPTDRIARKRWGLSWRSTGRPEAAPLVCAGRLKNAMRLTALEEIAEEIGLKLDQGVAEARAICPALDVVEEDPAADRRLLEAMADWCDRYTPLVALDGKNGIFLDITGCAHLFGGERALLKDILFRLFHLGLEVRGAISSSPGLSWAVARFGSSGVIEPDEMEEILAPLPVASLRLGEETVAGLQKLGLKQVGDILSAARAPLARRFGPQLLLRLDQALGLDEEPISPRRPVASLSAERVLSEPAQAEEDIMLLAGQLGEALKPGLEARGVGGRVFELLLFRVDGRVFRIAAGASKPLREPKRIAALFSERIKAVHDDLDAGFGYEIVRLNVLRYENFDAAQGDFAGTNQSDQSLATFVDQVAARLGRECLQAFELHESHVPERASIFIPAANALPGQYRFPGTPHAGFARVERPLRLFRMPEFVETFAAEVPDGPPLRFRWRRMMHEVLRAEGPERLAAEWWIDGEAAPPRDYFRLEVQTGHRFWMFREGLYGQGAAPRWLMHGVFA</sequence>
<dbReference type="Gene3D" id="1.10.150.20">
    <property type="entry name" value="5' to 3' exonuclease, C-terminal subdomain"/>
    <property type="match status" value="1"/>
</dbReference>
<reference evidence="3 4" key="1">
    <citation type="journal article" date="2018" name="Sci. Rep.">
        <title>Rhizobium tumorigenes sp. nov., a novel plant tumorigenic bacterium isolated from cane gall tumors on thornless blackberry.</title>
        <authorList>
            <person name="Kuzmanovi N."/>
            <person name="Smalla K."/>
            <person name="Gronow S."/>
            <person name="PuBawska J."/>
        </authorList>
    </citation>
    <scope>NUCLEOTIDE SEQUENCE [LARGE SCALE GENOMIC DNA]</scope>
    <source>
        <strain evidence="3 4">CCBAU 85046</strain>
    </source>
</reference>
<dbReference type="InterPro" id="IPR001126">
    <property type="entry name" value="UmuC"/>
</dbReference>
<evidence type="ECO:0000313" key="4">
    <source>
        <dbReference type="Proteomes" id="UP000248925"/>
    </source>
</evidence>